<proteinExistence type="predicted"/>
<accession>A0A812V1I5</accession>
<evidence type="ECO:0000256" key="1">
    <source>
        <dbReference type="SAM" id="Phobius"/>
    </source>
</evidence>
<feature type="transmembrane region" description="Helical" evidence="1">
    <location>
        <begin position="80"/>
        <end position="102"/>
    </location>
</feature>
<sequence>MSSQAVAGPHHINRSSDAAPTADRACLVDLILNAVALNGILDIDEFLFEAMVPTKIQLAIQKLQPIQLIYGRGKSQVESAFNFSALLLMLLVPYLVLVLPLTQRMLEVKREMCFGIQNFVVAYNSDVGMAYGLITAEKRNQSNPTLAEVAVDNYKFKLDGPWKQVDDELPPSPDYMQIGLYTQEFEFGRIRKMAEEAQYFPVCWEKDVEPDGSENASILSAFAHSRMKAAAFNLGITATTCAELSYDCYTPEARMVRLMCGQTCGCTDPMSSPWYKQRAEGCAEMCLSERHQLMKALPCQDFPQAGAQASWNHFWDNYQLAITAYFGQDRIQYASPGFATAASIQAGGCDQLRLHRTDSITGEVWCLGAADLFGPLAYLCPESCGCRNVTSGSPMAYYCPNSCLA</sequence>
<reference evidence="2" key="1">
    <citation type="submission" date="2021-02" db="EMBL/GenBank/DDBJ databases">
        <authorList>
            <person name="Dougan E. K."/>
            <person name="Rhodes N."/>
            <person name="Thang M."/>
            <person name="Chan C."/>
        </authorList>
    </citation>
    <scope>NUCLEOTIDE SEQUENCE</scope>
</reference>
<dbReference type="AlphaFoldDB" id="A0A812V1I5"/>
<comment type="caution">
    <text evidence="2">The sequence shown here is derived from an EMBL/GenBank/DDBJ whole genome shotgun (WGS) entry which is preliminary data.</text>
</comment>
<organism evidence="2 3">
    <name type="scientific">Symbiodinium natans</name>
    <dbReference type="NCBI Taxonomy" id="878477"/>
    <lineage>
        <taxon>Eukaryota</taxon>
        <taxon>Sar</taxon>
        <taxon>Alveolata</taxon>
        <taxon>Dinophyceae</taxon>
        <taxon>Suessiales</taxon>
        <taxon>Symbiodiniaceae</taxon>
        <taxon>Symbiodinium</taxon>
    </lineage>
</organism>
<dbReference type="Proteomes" id="UP000604046">
    <property type="component" value="Unassembled WGS sequence"/>
</dbReference>
<protein>
    <submittedName>
        <fullName evidence="2">Uncharacterized protein</fullName>
    </submittedName>
</protein>
<keyword evidence="1" id="KW-0812">Transmembrane</keyword>
<keyword evidence="1" id="KW-1133">Transmembrane helix</keyword>
<keyword evidence="1" id="KW-0472">Membrane</keyword>
<dbReference type="OrthoDB" id="412384at2759"/>
<gene>
    <name evidence="2" type="ORF">SNAT2548_LOCUS34619</name>
</gene>
<dbReference type="EMBL" id="CAJNDS010002819">
    <property type="protein sequence ID" value="CAE7608948.1"/>
    <property type="molecule type" value="Genomic_DNA"/>
</dbReference>
<evidence type="ECO:0000313" key="3">
    <source>
        <dbReference type="Proteomes" id="UP000604046"/>
    </source>
</evidence>
<evidence type="ECO:0000313" key="2">
    <source>
        <dbReference type="EMBL" id="CAE7608948.1"/>
    </source>
</evidence>
<name>A0A812V1I5_9DINO</name>
<keyword evidence="3" id="KW-1185">Reference proteome</keyword>